<comment type="caution">
    <text evidence="2">The sequence shown here is derived from an EMBL/GenBank/DDBJ whole genome shotgun (WGS) entry which is preliminary data.</text>
</comment>
<gene>
    <name evidence="2" type="ORF">RNJ44_01501</name>
</gene>
<organism evidence="2 3">
    <name type="scientific">Nakaseomyces bracarensis</name>
    <dbReference type="NCBI Taxonomy" id="273131"/>
    <lineage>
        <taxon>Eukaryota</taxon>
        <taxon>Fungi</taxon>
        <taxon>Dikarya</taxon>
        <taxon>Ascomycota</taxon>
        <taxon>Saccharomycotina</taxon>
        <taxon>Saccharomycetes</taxon>
        <taxon>Saccharomycetales</taxon>
        <taxon>Saccharomycetaceae</taxon>
        <taxon>Nakaseomyces</taxon>
    </lineage>
</organism>
<reference evidence="2 3" key="1">
    <citation type="submission" date="2024-05" db="EMBL/GenBank/DDBJ databases">
        <title>Long read based assembly of the Candida bracarensis genome reveals expanded adhesin content.</title>
        <authorList>
            <person name="Marcet-Houben M."/>
            <person name="Ksiezopolska E."/>
            <person name="Gabaldon T."/>
        </authorList>
    </citation>
    <scope>NUCLEOTIDE SEQUENCE [LARGE SCALE GENOMIC DNA]</scope>
    <source>
        <strain evidence="2 3">CBM6</strain>
    </source>
</reference>
<dbReference type="InterPro" id="IPR013894">
    <property type="entry name" value="RMI1_OB"/>
</dbReference>
<dbReference type="Gene3D" id="2.40.50.770">
    <property type="entry name" value="RecQ-mediated genome instability protein Rmi1, C-terminal domain"/>
    <property type="match status" value="1"/>
</dbReference>
<protein>
    <submittedName>
        <fullName evidence="2">RecQ-mediated genome instability protein 1</fullName>
    </submittedName>
</protein>
<dbReference type="Proteomes" id="UP001623330">
    <property type="component" value="Unassembled WGS sequence"/>
</dbReference>
<keyword evidence="3" id="KW-1185">Reference proteome</keyword>
<dbReference type="EMBL" id="JBEVYD010000010">
    <property type="protein sequence ID" value="KAL3230138.1"/>
    <property type="molecule type" value="Genomic_DNA"/>
</dbReference>
<dbReference type="InterPro" id="IPR042470">
    <property type="entry name" value="RMI1_N_C_sf"/>
</dbReference>
<sequence>MSLADILPNDITKISYVGLTAARGTREETVFNALKNEPWLDSIDATEILDRKMVIVDRDMLFQVMMIENVSKSKLSQVDDMKTNLDPKNQRVDRLKTSNIPSKSYKVINEVNIDDGQDANTDMTNNFAAQKTVYKLAIQSRSGKIFFAINLKPINWASSALGAKIIIRKGAIFNRGMFLLNENDVMFLGGMIRSWNEDKDFKVMDYLENKAKEENDQMIALKESRKRKR</sequence>
<name>A0ABR4NPV6_9SACH</name>
<evidence type="ECO:0000313" key="3">
    <source>
        <dbReference type="Proteomes" id="UP001623330"/>
    </source>
</evidence>
<feature type="domain" description="RecQ mediated genome instability protein 1 OB-fold" evidence="1">
    <location>
        <begin position="50"/>
        <end position="200"/>
    </location>
</feature>
<dbReference type="Pfam" id="PF08585">
    <property type="entry name" value="RMI1_N_C"/>
    <property type="match status" value="1"/>
</dbReference>
<proteinExistence type="predicted"/>
<evidence type="ECO:0000313" key="2">
    <source>
        <dbReference type="EMBL" id="KAL3230138.1"/>
    </source>
</evidence>
<evidence type="ECO:0000259" key="1">
    <source>
        <dbReference type="Pfam" id="PF08585"/>
    </source>
</evidence>
<accession>A0ABR4NPV6</accession>